<dbReference type="InterPro" id="IPR003148">
    <property type="entry name" value="RCK_N"/>
</dbReference>
<feature type="transmembrane region" description="Helical" evidence="11">
    <location>
        <begin position="275"/>
        <end position="295"/>
    </location>
</feature>
<dbReference type="Pfam" id="PF02254">
    <property type="entry name" value="TrkA_N"/>
    <property type="match status" value="1"/>
</dbReference>
<keyword evidence="4" id="KW-0050">Antiport</keyword>
<keyword evidence="9" id="KW-0406">Ion transport</keyword>
<keyword evidence="14" id="KW-1185">Reference proteome</keyword>
<feature type="transmembrane region" description="Helical" evidence="11">
    <location>
        <begin position="363"/>
        <end position="385"/>
    </location>
</feature>
<feature type="transmembrane region" description="Helical" evidence="11">
    <location>
        <begin position="158"/>
        <end position="177"/>
    </location>
</feature>
<dbReference type="Pfam" id="PF00999">
    <property type="entry name" value="Na_H_Exchanger"/>
    <property type="match status" value="1"/>
</dbReference>
<organism evidence="13 14">
    <name type="scientific">Parasphingorhabdus marina DSM 22363</name>
    <dbReference type="NCBI Taxonomy" id="1123272"/>
    <lineage>
        <taxon>Bacteria</taxon>
        <taxon>Pseudomonadati</taxon>
        <taxon>Pseudomonadota</taxon>
        <taxon>Alphaproteobacteria</taxon>
        <taxon>Sphingomonadales</taxon>
        <taxon>Sphingomonadaceae</taxon>
        <taxon>Parasphingorhabdus</taxon>
    </lineage>
</organism>
<evidence type="ECO:0000256" key="9">
    <source>
        <dbReference type="ARBA" id="ARBA00023065"/>
    </source>
</evidence>
<keyword evidence="7" id="KW-0630">Potassium</keyword>
<feature type="domain" description="RCK N-terminal" evidence="12">
    <location>
        <begin position="407"/>
        <end position="526"/>
    </location>
</feature>
<dbReference type="GO" id="GO:0005886">
    <property type="term" value="C:plasma membrane"/>
    <property type="evidence" value="ECO:0007669"/>
    <property type="project" value="TreeGrafter"/>
</dbReference>
<reference evidence="14" key="1">
    <citation type="submission" date="2016-11" db="EMBL/GenBank/DDBJ databases">
        <authorList>
            <person name="Varghese N."/>
            <person name="Submissions S."/>
        </authorList>
    </citation>
    <scope>NUCLEOTIDE SEQUENCE [LARGE SCALE GENOMIC DNA]</scope>
    <source>
        <strain evidence="14">DSM 22363</strain>
    </source>
</reference>
<evidence type="ECO:0000256" key="2">
    <source>
        <dbReference type="ARBA" id="ARBA00005551"/>
    </source>
</evidence>
<feature type="transmembrane region" description="Helical" evidence="11">
    <location>
        <begin position="36"/>
        <end position="55"/>
    </location>
</feature>
<dbReference type="EMBL" id="FSQW01000002">
    <property type="protein sequence ID" value="SIO08488.1"/>
    <property type="molecule type" value="Genomic_DNA"/>
</dbReference>
<proteinExistence type="inferred from homology"/>
<evidence type="ECO:0000259" key="12">
    <source>
        <dbReference type="PROSITE" id="PS51201"/>
    </source>
</evidence>
<dbReference type="Gene3D" id="3.40.50.720">
    <property type="entry name" value="NAD(P)-binding Rossmann-like Domain"/>
    <property type="match status" value="1"/>
</dbReference>
<dbReference type="Proteomes" id="UP000185192">
    <property type="component" value="Unassembled WGS sequence"/>
</dbReference>
<feature type="transmembrane region" description="Helical" evidence="11">
    <location>
        <begin position="225"/>
        <end position="255"/>
    </location>
</feature>
<dbReference type="GO" id="GO:0015297">
    <property type="term" value="F:antiporter activity"/>
    <property type="evidence" value="ECO:0007669"/>
    <property type="project" value="UniProtKB-KW"/>
</dbReference>
<dbReference type="GO" id="GO:0006813">
    <property type="term" value="P:potassium ion transport"/>
    <property type="evidence" value="ECO:0007669"/>
    <property type="project" value="UniProtKB-KW"/>
</dbReference>
<keyword evidence="6 11" id="KW-0812">Transmembrane</keyword>
<feature type="transmembrane region" description="Helical" evidence="11">
    <location>
        <begin position="119"/>
        <end position="138"/>
    </location>
</feature>
<evidence type="ECO:0000256" key="3">
    <source>
        <dbReference type="ARBA" id="ARBA00022448"/>
    </source>
</evidence>
<comment type="subcellular location">
    <subcellularLocation>
        <location evidence="1">Endomembrane system</location>
        <topology evidence="1">Multi-pass membrane protein</topology>
    </subcellularLocation>
</comment>
<evidence type="ECO:0000256" key="7">
    <source>
        <dbReference type="ARBA" id="ARBA00022958"/>
    </source>
</evidence>
<dbReference type="FunFam" id="3.40.50.720:FF:000036">
    <property type="entry name" value="Glutathione-regulated potassium-efflux system protein KefB"/>
    <property type="match status" value="1"/>
</dbReference>
<feature type="transmembrane region" description="Helical" evidence="11">
    <location>
        <begin position="189"/>
        <end position="210"/>
    </location>
</feature>
<dbReference type="PANTHER" id="PTHR46157">
    <property type="entry name" value="K(+) EFFLUX ANTIPORTER 3, CHLOROPLASTIC"/>
    <property type="match status" value="1"/>
</dbReference>
<evidence type="ECO:0000256" key="4">
    <source>
        <dbReference type="ARBA" id="ARBA00022449"/>
    </source>
</evidence>
<dbReference type="RefSeq" id="WP_074205841.1">
    <property type="nucleotide sequence ID" value="NZ_FSQW01000002.1"/>
</dbReference>
<keyword evidence="3" id="KW-0813">Transport</keyword>
<keyword evidence="5" id="KW-0633">Potassium transport</keyword>
<evidence type="ECO:0000313" key="13">
    <source>
        <dbReference type="EMBL" id="SIO08488.1"/>
    </source>
</evidence>
<evidence type="ECO:0000256" key="1">
    <source>
        <dbReference type="ARBA" id="ARBA00004127"/>
    </source>
</evidence>
<dbReference type="PANTHER" id="PTHR46157:SF8">
    <property type="entry name" value="GLUTATHIONE-REGULATED POTASSIUM-EFFLUX SYSTEM PROTEIN"/>
    <property type="match status" value="1"/>
</dbReference>
<evidence type="ECO:0000256" key="11">
    <source>
        <dbReference type="SAM" id="Phobius"/>
    </source>
</evidence>
<dbReference type="SUPFAM" id="SSF51735">
    <property type="entry name" value="NAD(P)-binding Rossmann-fold domains"/>
    <property type="match status" value="1"/>
</dbReference>
<feature type="transmembrane region" description="Helical" evidence="11">
    <location>
        <begin position="92"/>
        <end position="113"/>
    </location>
</feature>
<evidence type="ECO:0000256" key="10">
    <source>
        <dbReference type="ARBA" id="ARBA00023136"/>
    </source>
</evidence>
<evidence type="ECO:0000256" key="8">
    <source>
        <dbReference type="ARBA" id="ARBA00022989"/>
    </source>
</evidence>
<dbReference type="AlphaFoldDB" id="A0A1N6GLR0"/>
<evidence type="ECO:0000256" key="6">
    <source>
        <dbReference type="ARBA" id="ARBA00022692"/>
    </source>
</evidence>
<dbReference type="PROSITE" id="PS51201">
    <property type="entry name" value="RCK_N"/>
    <property type="match status" value="1"/>
</dbReference>
<dbReference type="InterPro" id="IPR038770">
    <property type="entry name" value="Na+/solute_symporter_sf"/>
</dbReference>
<dbReference type="InterPro" id="IPR036291">
    <property type="entry name" value="NAD(P)-bd_dom_sf"/>
</dbReference>
<dbReference type="InterPro" id="IPR004771">
    <property type="entry name" value="K/H_exchanger"/>
</dbReference>
<sequence>MDHGAAHFGDLLIAGFIMLAAALLLVLLFRKFGIGAVLGYLIAGVLIGPQGFGLISEGRTILEFSEIGIILLLFLVGLELAPARLMRLRRAIFGLGMSQVILCGIALFLLIYLSSTFTWGAALAIGLPLALSSTAQVLPMLQSSGRLNTPSGENAFSILLFQDLSIIPLLTIVGVLSRAPAADDSLPGWLTAILGVLAIGGLILAGRYLLQPLLKLIGQIAERELFIVAGLVAVFGSAALMEVIGLSPALGAFIAGVMLANSPYRHELEADIDPFRSLLLGLFFLAVGMMLDLSVIRDNTAFVFTAALILVATKTLIIFGLGKLFGMETLPALGMGLLLSQGGEFGFVLFAEAERAMLIDPQASSLFGAVITVSMATTPFLMLIAQKFGTTASQTDVELDDPSRAERSSVLVVGHGRFGQTVSQMLQGANVSVTIIDIKPQQIDVSQQFGRKVFYGDGTRTDLLRNAGADNCAAIIFCIDDRQFGAEALDKIAMAFPETKLFVRAFDRVHLLDVKKANLAGVKREVFESAIHLAKQAMMAMDLDEALIEEVDREYRRLDCDRLEAQRAADDMFAGRHIGFGLSGSKMSSD</sequence>
<evidence type="ECO:0000313" key="14">
    <source>
        <dbReference type="Proteomes" id="UP000185192"/>
    </source>
</evidence>
<evidence type="ECO:0000256" key="5">
    <source>
        <dbReference type="ARBA" id="ARBA00022538"/>
    </source>
</evidence>
<dbReference type="GO" id="GO:1902600">
    <property type="term" value="P:proton transmembrane transport"/>
    <property type="evidence" value="ECO:0007669"/>
    <property type="project" value="InterPro"/>
</dbReference>
<dbReference type="GO" id="GO:0012505">
    <property type="term" value="C:endomembrane system"/>
    <property type="evidence" value="ECO:0007669"/>
    <property type="project" value="UniProtKB-SubCell"/>
</dbReference>
<feature type="transmembrane region" description="Helical" evidence="11">
    <location>
        <begin position="61"/>
        <end position="80"/>
    </location>
</feature>
<accession>A0A1N6GLR0</accession>
<feature type="transmembrane region" description="Helical" evidence="11">
    <location>
        <begin position="302"/>
        <end position="326"/>
    </location>
</feature>
<gene>
    <name evidence="13" type="ORF">SAMN02745824_2891</name>
</gene>
<comment type="similarity">
    <text evidence="2">Belongs to the monovalent cation:proton antiporter 2 (CPA2) transporter (TC 2.A.37) family.</text>
</comment>
<feature type="transmembrane region" description="Helical" evidence="11">
    <location>
        <begin position="332"/>
        <end position="351"/>
    </location>
</feature>
<dbReference type="STRING" id="1123272.SAMN02745824_2891"/>
<dbReference type="Gene3D" id="1.20.1530.20">
    <property type="match status" value="1"/>
</dbReference>
<dbReference type="GO" id="GO:0008324">
    <property type="term" value="F:monoatomic cation transmembrane transporter activity"/>
    <property type="evidence" value="ECO:0007669"/>
    <property type="project" value="InterPro"/>
</dbReference>
<dbReference type="InterPro" id="IPR006153">
    <property type="entry name" value="Cation/H_exchanger_TM"/>
</dbReference>
<keyword evidence="10 11" id="KW-0472">Membrane</keyword>
<dbReference type="OrthoDB" id="9781411at2"/>
<feature type="transmembrane region" description="Helical" evidence="11">
    <location>
        <begin position="12"/>
        <end position="29"/>
    </location>
</feature>
<dbReference type="NCBIfam" id="TIGR00932">
    <property type="entry name" value="2a37"/>
    <property type="match status" value="1"/>
</dbReference>
<name>A0A1N6GLR0_9SPHN</name>
<keyword evidence="8 11" id="KW-1133">Transmembrane helix</keyword>
<protein>
    <submittedName>
        <fullName evidence="13">Kef-type potassium/proton antiporter, CPA2 family (TC 2.A.37.1)</fullName>
    </submittedName>
</protein>